<proteinExistence type="inferred from homology"/>
<dbReference type="GO" id="GO:0005737">
    <property type="term" value="C:cytoplasm"/>
    <property type="evidence" value="ECO:0007669"/>
    <property type="project" value="UniProtKB-SubCell"/>
</dbReference>
<dbReference type="GO" id="GO:0006542">
    <property type="term" value="P:glutamine biosynthetic process"/>
    <property type="evidence" value="ECO:0007669"/>
    <property type="project" value="InterPro"/>
</dbReference>
<dbReference type="AlphaFoldDB" id="A0A4R6LHW9"/>
<dbReference type="InterPro" id="IPR036651">
    <property type="entry name" value="Gln_synt_N_sf"/>
</dbReference>
<dbReference type="PROSITE" id="PS00181">
    <property type="entry name" value="GLNA_ATP"/>
    <property type="match status" value="1"/>
</dbReference>
<gene>
    <name evidence="21" type="ORF">DFR79_12331</name>
</gene>
<organism evidence="21 22">
    <name type="scientific">Halanaerobium saccharolyticum</name>
    <dbReference type="NCBI Taxonomy" id="43595"/>
    <lineage>
        <taxon>Bacteria</taxon>
        <taxon>Bacillati</taxon>
        <taxon>Bacillota</taxon>
        <taxon>Clostridia</taxon>
        <taxon>Halanaerobiales</taxon>
        <taxon>Halanaerobiaceae</taxon>
        <taxon>Halanaerobium</taxon>
    </lineage>
</organism>
<reference evidence="21 22" key="1">
    <citation type="submission" date="2019-03" db="EMBL/GenBank/DDBJ databases">
        <title>Subsurface microbial communities from deep shales in Ohio and West Virginia, USA.</title>
        <authorList>
            <person name="Wrighton K."/>
        </authorList>
    </citation>
    <scope>NUCLEOTIDE SEQUENCE [LARGE SCALE GENOMIC DNA]</scope>
    <source>
        <strain evidence="21 22">MA284_T2</strain>
    </source>
</reference>
<feature type="binding site" evidence="12">
    <location>
        <begin position="241"/>
        <end position="242"/>
    </location>
    <ligand>
        <name>L-glutamate</name>
        <dbReference type="ChEBI" id="CHEBI:29985"/>
    </ligand>
</feature>
<dbReference type="InterPro" id="IPR027302">
    <property type="entry name" value="Gln_synth_N_conserv_site"/>
</dbReference>
<dbReference type="Pfam" id="PF00120">
    <property type="entry name" value="Gln-synt_C"/>
    <property type="match status" value="1"/>
</dbReference>
<feature type="binding site" evidence="13">
    <location>
        <position position="185"/>
    </location>
    <ligand>
        <name>ATP</name>
        <dbReference type="ChEBI" id="CHEBI:30616"/>
    </ligand>
</feature>
<feature type="binding site" evidence="14">
    <location>
        <position position="246"/>
    </location>
    <ligand>
        <name>Mg(2+)</name>
        <dbReference type="ChEBI" id="CHEBI:18420"/>
        <label>1</label>
    </ligand>
</feature>
<dbReference type="GO" id="GO:0005524">
    <property type="term" value="F:ATP binding"/>
    <property type="evidence" value="ECO:0007669"/>
    <property type="project" value="UniProtKB-KW"/>
</dbReference>
<evidence type="ECO:0000256" key="7">
    <source>
        <dbReference type="ARBA" id="ARBA00022723"/>
    </source>
</evidence>
<feature type="binding site" evidence="14">
    <location>
        <position position="334"/>
    </location>
    <ligand>
        <name>Mg(2+)</name>
        <dbReference type="ChEBI" id="CHEBI:18420"/>
        <label>1</label>
    </ligand>
</feature>
<feature type="binding site" evidence="13">
    <location>
        <begin position="200"/>
        <end position="202"/>
    </location>
    <ligand>
        <name>ATP</name>
        <dbReference type="ChEBI" id="CHEBI:30616"/>
    </ligand>
</feature>
<dbReference type="FunFam" id="3.10.20.70:FF:000005">
    <property type="entry name" value="Glutamine synthetase"/>
    <property type="match status" value="1"/>
</dbReference>
<dbReference type="InterPro" id="IPR014746">
    <property type="entry name" value="Gln_synth/guanido_kin_cat_dom"/>
</dbReference>
<evidence type="ECO:0000256" key="11">
    <source>
        <dbReference type="ARBA" id="ARBA00049436"/>
    </source>
</evidence>
<evidence type="ECO:0000256" key="4">
    <source>
        <dbReference type="ARBA" id="ARBA00021364"/>
    </source>
</evidence>
<evidence type="ECO:0000256" key="15">
    <source>
        <dbReference type="PIRSR" id="PIRSR604809-50"/>
    </source>
</evidence>
<comment type="catalytic activity">
    <reaction evidence="11 18">
        <text>L-glutamate + NH4(+) + ATP = L-glutamine + ADP + phosphate + H(+)</text>
        <dbReference type="Rhea" id="RHEA:16169"/>
        <dbReference type="ChEBI" id="CHEBI:15378"/>
        <dbReference type="ChEBI" id="CHEBI:28938"/>
        <dbReference type="ChEBI" id="CHEBI:29985"/>
        <dbReference type="ChEBI" id="CHEBI:30616"/>
        <dbReference type="ChEBI" id="CHEBI:43474"/>
        <dbReference type="ChEBI" id="CHEBI:58359"/>
        <dbReference type="ChEBI" id="CHEBI:456216"/>
        <dbReference type="EC" id="6.3.1.2"/>
    </reaction>
</comment>
<evidence type="ECO:0000256" key="5">
    <source>
        <dbReference type="ARBA" id="ARBA00022490"/>
    </source>
</evidence>
<dbReference type="PROSITE" id="PS51986">
    <property type="entry name" value="GS_BETA_GRASP"/>
    <property type="match status" value="1"/>
</dbReference>
<feature type="binding site" evidence="13">
    <location>
        <position position="317"/>
    </location>
    <ligand>
        <name>ATP</name>
        <dbReference type="ChEBI" id="CHEBI:30616"/>
    </ligand>
</feature>
<dbReference type="SMART" id="SM01230">
    <property type="entry name" value="Gln-synt_C"/>
    <property type="match status" value="1"/>
</dbReference>
<evidence type="ECO:0000259" key="20">
    <source>
        <dbReference type="PROSITE" id="PS51987"/>
    </source>
</evidence>
<evidence type="ECO:0000313" key="22">
    <source>
        <dbReference type="Proteomes" id="UP000295064"/>
    </source>
</evidence>
<comment type="caution">
    <text evidence="21">The sequence shown here is derived from an EMBL/GenBank/DDBJ whole genome shotgun (WGS) entry which is preliminary data.</text>
</comment>
<dbReference type="GO" id="GO:0046872">
    <property type="term" value="F:metal ion binding"/>
    <property type="evidence" value="ECO:0007669"/>
    <property type="project" value="UniProtKB-KW"/>
</dbReference>
<evidence type="ECO:0000256" key="10">
    <source>
        <dbReference type="ARBA" id="ARBA00022842"/>
    </source>
</evidence>
<evidence type="ECO:0000256" key="3">
    <source>
        <dbReference type="ARBA" id="ARBA00012937"/>
    </source>
</evidence>
<feature type="binding site" evidence="12">
    <location>
        <position position="305"/>
    </location>
    <ligand>
        <name>L-glutamate</name>
        <dbReference type="ChEBI" id="CHEBI:29985"/>
    </ligand>
</feature>
<dbReference type="GO" id="GO:0004356">
    <property type="term" value="F:glutamine synthetase activity"/>
    <property type="evidence" value="ECO:0007669"/>
    <property type="project" value="UniProtKB-EC"/>
</dbReference>
<keyword evidence="6 18" id="KW-0436">Ligase</keyword>
<feature type="binding site" evidence="14">
    <location>
        <position position="197"/>
    </location>
    <ligand>
        <name>Mg(2+)</name>
        <dbReference type="ChEBI" id="CHEBI:18420"/>
        <label>1</label>
    </ligand>
</feature>
<evidence type="ECO:0000256" key="13">
    <source>
        <dbReference type="PIRSR" id="PIRSR604809-2"/>
    </source>
</evidence>
<dbReference type="FunFam" id="3.30.590.10:FF:000003">
    <property type="entry name" value="Glutamine synthetase 2"/>
    <property type="match status" value="1"/>
</dbReference>
<keyword evidence="5" id="KW-0963">Cytoplasm</keyword>
<keyword evidence="9 13" id="KW-0067">ATP-binding</keyword>
<comment type="similarity">
    <text evidence="2 16 17">Belongs to the glutamine synthetase family.</text>
</comment>
<dbReference type="PROSITE" id="PS51987">
    <property type="entry name" value="GS_CATALYTIC"/>
    <property type="match status" value="1"/>
</dbReference>
<dbReference type="PANTHER" id="PTHR43785">
    <property type="entry name" value="GAMMA-GLUTAMYLPUTRESCINE SYNTHETASE"/>
    <property type="match status" value="1"/>
</dbReference>
<keyword evidence="7 14" id="KW-0479">Metal-binding</keyword>
<dbReference type="InterPro" id="IPR004809">
    <property type="entry name" value="Gln_synth_I"/>
</dbReference>
<evidence type="ECO:0000256" key="18">
    <source>
        <dbReference type="RuleBase" id="RU004356"/>
    </source>
</evidence>
<dbReference type="PANTHER" id="PTHR43785:SF12">
    <property type="entry name" value="TYPE-1 GLUTAMINE SYNTHETASE 2"/>
    <property type="match status" value="1"/>
</dbReference>
<comment type="subcellular location">
    <subcellularLocation>
        <location evidence="1">Cytoplasm</location>
    </subcellularLocation>
</comment>
<feature type="binding site" evidence="12">
    <location>
        <position position="299"/>
    </location>
    <ligand>
        <name>L-glutamate</name>
        <dbReference type="ChEBI" id="CHEBI:29985"/>
    </ligand>
</feature>
<dbReference type="SUPFAM" id="SSF54368">
    <property type="entry name" value="Glutamine synthetase, N-terminal domain"/>
    <property type="match status" value="1"/>
</dbReference>
<keyword evidence="10 14" id="KW-0460">Magnesium</keyword>
<dbReference type="SUPFAM" id="SSF55931">
    <property type="entry name" value="Glutamine synthetase/guanido kinase"/>
    <property type="match status" value="1"/>
</dbReference>
<feature type="binding site" evidence="14">
    <location>
        <position position="135"/>
    </location>
    <ligand>
        <name>Mg(2+)</name>
        <dbReference type="ChEBI" id="CHEBI:18420"/>
        <label>2</label>
    </ligand>
</feature>
<feature type="binding site" evidence="14">
    <location>
        <position position="190"/>
    </location>
    <ligand>
        <name>Mg(2+)</name>
        <dbReference type="ChEBI" id="CHEBI:18420"/>
        <label>1</label>
    </ligand>
</feature>
<evidence type="ECO:0000313" key="21">
    <source>
        <dbReference type="EMBL" id="TDO83492.1"/>
    </source>
</evidence>
<evidence type="ECO:0000256" key="14">
    <source>
        <dbReference type="PIRSR" id="PIRSR604809-3"/>
    </source>
</evidence>
<feature type="binding site" evidence="12">
    <location>
        <position position="317"/>
    </location>
    <ligand>
        <name>L-glutamate</name>
        <dbReference type="ChEBI" id="CHEBI:29985"/>
    </ligand>
</feature>
<feature type="binding site" evidence="13">
    <location>
        <begin position="248"/>
        <end position="250"/>
    </location>
    <ligand>
        <name>ATP</name>
        <dbReference type="ChEBI" id="CHEBI:30616"/>
    </ligand>
</feature>
<comment type="cofactor">
    <cofactor evidence="14">
        <name>Mg(2+)</name>
        <dbReference type="ChEBI" id="CHEBI:18420"/>
    </cofactor>
    <text evidence="14">Binds 2 Mg(2+) ions per subunit.</text>
</comment>
<feature type="binding site" evidence="12">
    <location>
        <position position="336"/>
    </location>
    <ligand>
        <name>L-glutamate</name>
        <dbReference type="ChEBI" id="CHEBI:29985"/>
    </ligand>
</feature>
<dbReference type="InterPro" id="IPR008147">
    <property type="entry name" value="Gln_synt_N"/>
</dbReference>
<accession>A0A4R6LHW9</accession>
<evidence type="ECO:0000256" key="8">
    <source>
        <dbReference type="ARBA" id="ARBA00022741"/>
    </source>
</evidence>
<name>A0A4R6LHW9_9FIRM</name>
<keyword evidence="8 13" id="KW-0547">Nucleotide-binding</keyword>
<evidence type="ECO:0000256" key="9">
    <source>
        <dbReference type="ARBA" id="ARBA00022840"/>
    </source>
</evidence>
<dbReference type="Pfam" id="PF03951">
    <property type="entry name" value="Gln-synt_N"/>
    <property type="match status" value="1"/>
</dbReference>
<evidence type="ECO:0000256" key="6">
    <source>
        <dbReference type="ARBA" id="ARBA00022598"/>
    </source>
</evidence>
<dbReference type="InterPro" id="IPR027303">
    <property type="entry name" value="Gln_synth_gly_rich_site"/>
</dbReference>
<feature type="binding site" evidence="14">
    <location>
        <position position="133"/>
    </location>
    <ligand>
        <name>Mg(2+)</name>
        <dbReference type="ChEBI" id="CHEBI:18420"/>
        <label>1</label>
    </ligand>
</feature>
<dbReference type="PROSITE" id="PS00180">
    <property type="entry name" value="GLNA_1"/>
    <property type="match status" value="1"/>
</dbReference>
<evidence type="ECO:0000256" key="2">
    <source>
        <dbReference type="ARBA" id="ARBA00009897"/>
    </source>
</evidence>
<evidence type="ECO:0000259" key="19">
    <source>
        <dbReference type="PROSITE" id="PS51986"/>
    </source>
</evidence>
<dbReference type="Proteomes" id="UP000295064">
    <property type="component" value="Unassembled WGS sequence"/>
</dbReference>
<feature type="modified residue" description="O-AMP-tyrosine" evidence="15">
    <location>
        <position position="374"/>
    </location>
</feature>
<dbReference type="Gene3D" id="3.10.20.70">
    <property type="entry name" value="Glutamine synthetase, N-terminal domain"/>
    <property type="match status" value="1"/>
</dbReference>
<dbReference type="EMBL" id="SNWX01000023">
    <property type="protein sequence ID" value="TDO83492.1"/>
    <property type="molecule type" value="Genomic_DNA"/>
</dbReference>
<evidence type="ECO:0000256" key="17">
    <source>
        <dbReference type="RuleBase" id="RU000384"/>
    </source>
</evidence>
<evidence type="ECO:0000256" key="1">
    <source>
        <dbReference type="ARBA" id="ARBA00004496"/>
    </source>
</evidence>
<feature type="domain" description="GS catalytic" evidence="20">
    <location>
        <begin position="110"/>
        <end position="445"/>
    </location>
</feature>
<dbReference type="NCBIfam" id="TIGR00653">
    <property type="entry name" value="GlnA"/>
    <property type="match status" value="1"/>
</dbReference>
<evidence type="ECO:0000256" key="12">
    <source>
        <dbReference type="PIRSR" id="PIRSR604809-1"/>
    </source>
</evidence>
<protein>
    <recommendedName>
        <fullName evidence="4 18">Glutamine synthetase</fullName>
        <ecNumber evidence="3 18">6.3.1.2</ecNumber>
    </recommendedName>
</protein>
<dbReference type="Gene3D" id="3.30.590.10">
    <property type="entry name" value="Glutamine synthetase/guanido kinase, catalytic domain"/>
    <property type="match status" value="1"/>
</dbReference>
<feature type="domain" description="GS beta-grasp" evidence="19">
    <location>
        <begin position="17"/>
        <end position="103"/>
    </location>
</feature>
<dbReference type="InterPro" id="IPR008146">
    <property type="entry name" value="Gln_synth_cat_dom"/>
</dbReference>
<dbReference type="EC" id="6.3.1.2" evidence="3 18"/>
<sequence length="445" mass="49762">MMSKYSKADILKMAEEKNVKFIRMQFTDILGIVKNVAITAKQLEDALDNKIMFDGSSIDGFTRIQESDMYLRPDYDTFTIFPWRPEEGGAVARLICDVYMPDGTPFSGGPRNVLKEALKEAEEMGYDMNVGPEPEFFLFQLDENGDATTKTHDEGGYFDLGPIDKGINARRSIVLALEEMGFEVEASHHEVAPGQHEIDFKYAPALKTADNIATFKFVTKSIAHEHGLHATFMPKPIFGENGSGMHVHQSLYKDGENAFYDENDRLGLSKTAYHYIGGLLKHARAITAITNPSVNSYKRLVPGYEAPVYLAWSSANRSALIRIPAARGAGTRLELRNPDPTANPYLAIAVMLKAGLDGIKNEIEPPAEVLENIYEMSADRKAELDIESLPANINDAVNLLLQDEVITDVLGEHVLEHFVAAKKVEWDDYRTQVSQWELDKYLTTF</sequence>
<evidence type="ECO:0000256" key="16">
    <source>
        <dbReference type="PROSITE-ProRule" id="PRU01330"/>
    </source>
</evidence>
<keyword evidence="15" id="KW-0597">Phosphoprotein</keyword>